<dbReference type="OrthoDB" id="7063250at2"/>
<feature type="signal peptide" evidence="1">
    <location>
        <begin position="1"/>
        <end position="18"/>
    </location>
</feature>
<evidence type="ECO:0000313" key="3">
    <source>
        <dbReference type="EMBL" id="TCJ88581.1"/>
    </source>
</evidence>
<protein>
    <recommendedName>
        <fullName evidence="2">ABC-type transport auxiliary lipoprotein component domain-containing protein</fullName>
    </recommendedName>
</protein>
<sequence>MIKIKALPVFILILSAVAGCSSTPSSSNLGGTHFYSLSSMKPSSAVTANKISIGIGPVEIPRLLNRPQIVSRKNKSEIIMSEKHQWGGSYKEELNKAITDNLSILLKTERIEQYPWKSTFKPDYQVRINIESFDGDINSPTQRDVTLNARWRLIKNDKELLVKRALITVPLKNSGYAAYVNAQSEAINRFSHDIVAQIRKQP</sequence>
<keyword evidence="1" id="KW-0732">Signal</keyword>
<dbReference type="PROSITE" id="PS51257">
    <property type="entry name" value="PROKAR_LIPOPROTEIN"/>
    <property type="match status" value="1"/>
</dbReference>
<dbReference type="Pfam" id="PF03886">
    <property type="entry name" value="ABC_trans_aux"/>
    <property type="match status" value="1"/>
</dbReference>
<evidence type="ECO:0000256" key="1">
    <source>
        <dbReference type="SAM" id="SignalP"/>
    </source>
</evidence>
<dbReference type="EMBL" id="SMFQ01000002">
    <property type="protein sequence ID" value="TCJ88581.1"/>
    <property type="molecule type" value="Genomic_DNA"/>
</dbReference>
<dbReference type="Gene3D" id="3.40.50.10610">
    <property type="entry name" value="ABC-type transport auxiliary lipoprotein component"/>
    <property type="match status" value="1"/>
</dbReference>
<keyword evidence="4" id="KW-1185">Reference proteome</keyword>
<comment type="caution">
    <text evidence="3">The sequence shown here is derived from an EMBL/GenBank/DDBJ whole genome shotgun (WGS) entry which is preliminary data.</text>
</comment>
<feature type="domain" description="ABC-type transport auxiliary lipoprotein component" evidence="2">
    <location>
        <begin position="35"/>
        <end position="195"/>
    </location>
</feature>
<evidence type="ECO:0000313" key="4">
    <source>
        <dbReference type="Proteomes" id="UP000294887"/>
    </source>
</evidence>
<organism evidence="3 4">
    <name type="scientific">Cocleimonas flava</name>
    <dbReference type="NCBI Taxonomy" id="634765"/>
    <lineage>
        <taxon>Bacteria</taxon>
        <taxon>Pseudomonadati</taxon>
        <taxon>Pseudomonadota</taxon>
        <taxon>Gammaproteobacteria</taxon>
        <taxon>Thiotrichales</taxon>
        <taxon>Thiotrichaceae</taxon>
        <taxon>Cocleimonas</taxon>
    </lineage>
</organism>
<reference evidence="3 4" key="1">
    <citation type="submission" date="2019-03" db="EMBL/GenBank/DDBJ databases">
        <title>Genomic Encyclopedia of Type Strains, Phase IV (KMG-IV): sequencing the most valuable type-strain genomes for metagenomic binning, comparative biology and taxonomic classification.</title>
        <authorList>
            <person name="Goeker M."/>
        </authorList>
    </citation>
    <scope>NUCLEOTIDE SEQUENCE [LARGE SCALE GENOMIC DNA]</scope>
    <source>
        <strain evidence="3 4">DSM 24830</strain>
    </source>
</reference>
<evidence type="ECO:0000259" key="2">
    <source>
        <dbReference type="Pfam" id="PF03886"/>
    </source>
</evidence>
<dbReference type="SUPFAM" id="SSF159594">
    <property type="entry name" value="XCC0632-like"/>
    <property type="match status" value="1"/>
</dbReference>
<dbReference type="Proteomes" id="UP000294887">
    <property type="component" value="Unassembled WGS sequence"/>
</dbReference>
<feature type="chain" id="PRO_5020583074" description="ABC-type transport auxiliary lipoprotein component domain-containing protein" evidence="1">
    <location>
        <begin position="19"/>
        <end position="202"/>
    </location>
</feature>
<dbReference type="InterPro" id="IPR005586">
    <property type="entry name" value="ABC_trans_aux"/>
</dbReference>
<accession>A0A4R1FCR2</accession>
<dbReference type="RefSeq" id="WP_131904267.1">
    <property type="nucleotide sequence ID" value="NZ_BAAAFU010000008.1"/>
</dbReference>
<gene>
    <name evidence="3" type="ORF">EV695_0438</name>
</gene>
<dbReference type="AlphaFoldDB" id="A0A4R1FCR2"/>
<proteinExistence type="predicted"/>
<name>A0A4R1FCR2_9GAMM</name>